<evidence type="ECO:0000313" key="2">
    <source>
        <dbReference type="EMBL" id="POG79747.1"/>
    </source>
</evidence>
<feature type="compositionally biased region" description="Low complexity" evidence="1">
    <location>
        <begin position="25"/>
        <end position="35"/>
    </location>
</feature>
<name>A0A2P4QQ05_RHIID</name>
<dbReference type="AlphaFoldDB" id="A0A2P4QQ05"/>
<evidence type="ECO:0000313" key="3">
    <source>
        <dbReference type="Proteomes" id="UP000018888"/>
    </source>
</evidence>
<reference evidence="2 3" key="1">
    <citation type="journal article" date="2013" name="Proc. Natl. Acad. Sci. U.S.A.">
        <title>Genome of an arbuscular mycorrhizal fungus provides insight into the oldest plant symbiosis.</title>
        <authorList>
            <person name="Tisserant E."/>
            <person name="Malbreil M."/>
            <person name="Kuo A."/>
            <person name="Kohler A."/>
            <person name="Symeonidi A."/>
            <person name="Balestrini R."/>
            <person name="Charron P."/>
            <person name="Duensing N."/>
            <person name="Frei Dit Frey N."/>
            <person name="Gianinazzi-Pearson V."/>
            <person name="Gilbert L.B."/>
            <person name="Handa Y."/>
            <person name="Herr J.R."/>
            <person name="Hijri M."/>
            <person name="Koul R."/>
            <person name="Kawaguchi M."/>
            <person name="Krajinski F."/>
            <person name="Lammers P.J."/>
            <person name="Masclaux F.G."/>
            <person name="Murat C."/>
            <person name="Morin E."/>
            <person name="Ndikumana S."/>
            <person name="Pagni M."/>
            <person name="Petitpierre D."/>
            <person name="Requena N."/>
            <person name="Rosikiewicz P."/>
            <person name="Riley R."/>
            <person name="Saito K."/>
            <person name="San Clemente H."/>
            <person name="Shapiro H."/>
            <person name="van Tuinen D."/>
            <person name="Becard G."/>
            <person name="Bonfante P."/>
            <person name="Paszkowski U."/>
            <person name="Shachar-Hill Y.Y."/>
            <person name="Tuskan G.A."/>
            <person name="Young P.W."/>
            <person name="Sanders I.R."/>
            <person name="Henrissat B."/>
            <person name="Rensing S.A."/>
            <person name="Grigoriev I.V."/>
            <person name="Corradi N."/>
            <person name="Roux C."/>
            <person name="Martin F."/>
        </authorList>
    </citation>
    <scope>NUCLEOTIDE SEQUENCE [LARGE SCALE GENOMIC DNA]</scope>
    <source>
        <strain evidence="2 3">DAOM 197198</strain>
    </source>
</reference>
<dbReference type="EMBL" id="AUPC02000022">
    <property type="protein sequence ID" value="POG79747.1"/>
    <property type="molecule type" value="Genomic_DNA"/>
</dbReference>
<proteinExistence type="predicted"/>
<evidence type="ECO:0000256" key="1">
    <source>
        <dbReference type="SAM" id="MobiDB-lite"/>
    </source>
</evidence>
<comment type="caution">
    <text evidence="2">The sequence shown here is derived from an EMBL/GenBank/DDBJ whole genome shotgun (WGS) entry which is preliminary data.</text>
</comment>
<feature type="compositionally biased region" description="Polar residues" evidence="1">
    <location>
        <begin position="10"/>
        <end position="24"/>
    </location>
</feature>
<organism evidence="2 3">
    <name type="scientific">Rhizophagus irregularis (strain DAOM 181602 / DAOM 197198 / MUCL 43194)</name>
    <name type="common">Arbuscular mycorrhizal fungus</name>
    <name type="synonym">Glomus intraradices</name>
    <dbReference type="NCBI Taxonomy" id="747089"/>
    <lineage>
        <taxon>Eukaryota</taxon>
        <taxon>Fungi</taxon>
        <taxon>Fungi incertae sedis</taxon>
        <taxon>Mucoromycota</taxon>
        <taxon>Glomeromycotina</taxon>
        <taxon>Glomeromycetes</taxon>
        <taxon>Glomerales</taxon>
        <taxon>Glomeraceae</taxon>
        <taxon>Rhizophagus</taxon>
    </lineage>
</organism>
<gene>
    <name evidence="2" type="ORF">GLOIN_2v1836019</name>
</gene>
<accession>A0A2P4QQ05</accession>
<keyword evidence="3" id="KW-1185">Reference proteome</keyword>
<protein>
    <submittedName>
        <fullName evidence="2">Uncharacterized protein</fullName>
    </submittedName>
</protein>
<feature type="region of interest" description="Disordered" evidence="1">
    <location>
        <begin position="1"/>
        <end position="35"/>
    </location>
</feature>
<sequence length="181" mass="20177">MPRPCKNTKHTAITRNTPQPTINETSSTTSTAPSITIPSVTITDNSKVDVLSDIEKNDLNELVDKNTANFSNKHRKLSNGKKTVECNHQEVDNVLVHKPLEISDDDDSDTIDATIQPASPTQQSQLATLFINESKVFFLHIRKPTPELILSLARECARYLGITESLKAGDIKKKGYRWFST</sequence>
<reference evidence="2 3" key="2">
    <citation type="journal article" date="2018" name="New Phytol.">
        <title>High intraspecific genome diversity in the model arbuscular mycorrhizal symbiont Rhizophagus irregularis.</title>
        <authorList>
            <person name="Chen E.C.H."/>
            <person name="Morin E."/>
            <person name="Beaudet D."/>
            <person name="Noel J."/>
            <person name="Yildirir G."/>
            <person name="Ndikumana S."/>
            <person name="Charron P."/>
            <person name="St-Onge C."/>
            <person name="Giorgi J."/>
            <person name="Kruger M."/>
            <person name="Marton T."/>
            <person name="Ropars J."/>
            <person name="Grigoriev I.V."/>
            <person name="Hainaut M."/>
            <person name="Henrissat B."/>
            <person name="Roux C."/>
            <person name="Martin F."/>
            <person name="Corradi N."/>
        </authorList>
    </citation>
    <scope>NUCLEOTIDE SEQUENCE [LARGE SCALE GENOMIC DNA]</scope>
    <source>
        <strain evidence="2 3">DAOM 197198</strain>
    </source>
</reference>
<dbReference type="Proteomes" id="UP000018888">
    <property type="component" value="Unassembled WGS sequence"/>
</dbReference>